<feature type="compositionally biased region" description="Basic residues" evidence="2">
    <location>
        <begin position="122"/>
        <end position="134"/>
    </location>
</feature>
<feature type="compositionally biased region" description="Polar residues" evidence="2">
    <location>
        <begin position="272"/>
        <end position="283"/>
    </location>
</feature>
<gene>
    <name evidence="4" type="ORF">J5N97_016492</name>
</gene>
<comment type="caution">
    <text evidence="4">The sequence shown here is derived from an EMBL/GenBank/DDBJ whole genome shotgun (WGS) entry which is preliminary data.</text>
</comment>
<evidence type="ECO:0000256" key="1">
    <source>
        <dbReference type="PROSITE-ProRule" id="PRU00047"/>
    </source>
</evidence>
<dbReference type="InterPro" id="IPR036875">
    <property type="entry name" value="Znf_CCHC_sf"/>
</dbReference>
<dbReference type="GO" id="GO:0003676">
    <property type="term" value="F:nucleic acid binding"/>
    <property type="evidence" value="ECO:0007669"/>
    <property type="project" value="InterPro"/>
</dbReference>
<dbReference type="EMBL" id="JAGGNH010000004">
    <property type="protein sequence ID" value="KAJ0974527.1"/>
    <property type="molecule type" value="Genomic_DNA"/>
</dbReference>
<evidence type="ECO:0000256" key="2">
    <source>
        <dbReference type="SAM" id="MobiDB-lite"/>
    </source>
</evidence>
<dbReference type="Proteomes" id="UP001085076">
    <property type="component" value="Miscellaneous, Linkage group lg04"/>
</dbReference>
<feature type="region of interest" description="Disordered" evidence="2">
    <location>
        <begin position="167"/>
        <end position="321"/>
    </location>
</feature>
<feature type="compositionally biased region" description="Low complexity" evidence="2">
    <location>
        <begin position="306"/>
        <end position="321"/>
    </location>
</feature>
<dbReference type="SMART" id="SM00343">
    <property type="entry name" value="ZnF_C2HC"/>
    <property type="match status" value="2"/>
</dbReference>
<evidence type="ECO:0000259" key="3">
    <source>
        <dbReference type="PROSITE" id="PS50158"/>
    </source>
</evidence>
<accession>A0A9D5CJZ2</accession>
<name>A0A9D5CJZ2_9LILI</name>
<reference evidence="4" key="1">
    <citation type="submission" date="2021-03" db="EMBL/GenBank/DDBJ databases">
        <authorList>
            <person name="Li Z."/>
            <person name="Yang C."/>
        </authorList>
    </citation>
    <scope>NUCLEOTIDE SEQUENCE</scope>
    <source>
        <strain evidence="4">Dzin_1.0</strain>
        <tissue evidence="4">Leaf</tissue>
    </source>
</reference>
<protein>
    <recommendedName>
        <fullName evidence="3">CCHC-type domain-containing protein</fullName>
    </recommendedName>
</protein>
<dbReference type="Gene3D" id="4.10.60.10">
    <property type="entry name" value="Zinc finger, CCHC-type"/>
    <property type="match status" value="1"/>
</dbReference>
<feature type="region of interest" description="Disordered" evidence="2">
    <location>
        <begin position="1"/>
        <end position="139"/>
    </location>
</feature>
<dbReference type="InterPro" id="IPR001878">
    <property type="entry name" value="Znf_CCHC"/>
</dbReference>
<feature type="compositionally biased region" description="Basic and acidic residues" evidence="2">
    <location>
        <begin position="284"/>
        <end position="304"/>
    </location>
</feature>
<evidence type="ECO:0000313" key="4">
    <source>
        <dbReference type="EMBL" id="KAJ0974527.1"/>
    </source>
</evidence>
<keyword evidence="1" id="KW-0479">Metal-binding</keyword>
<dbReference type="SUPFAM" id="SSF57756">
    <property type="entry name" value="Retrovirus zinc finger-like domains"/>
    <property type="match status" value="1"/>
</dbReference>
<feature type="compositionally biased region" description="Basic and acidic residues" evidence="2">
    <location>
        <begin position="29"/>
        <end position="41"/>
    </location>
</feature>
<dbReference type="PROSITE" id="PS50158">
    <property type="entry name" value="ZF_CCHC"/>
    <property type="match status" value="1"/>
</dbReference>
<proteinExistence type="predicted"/>
<dbReference type="AlphaFoldDB" id="A0A9D5CJZ2"/>
<feature type="compositionally biased region" description="Basic and acidic residues" evidence="2">
    <location>
        <begin position="75"/>
        <end position="95"/>
    </location>
</feature>
<feature type="domain" description="CCHC-type" evidence="3">
    <location>
        <begin position="162"/>
        <end position="176"/>
    </location>
</feature>
<organism evidence="4 5">
    <name type="scientific">Dioscorea zingiberensis</name>
    <dbReference type="NCBI Taxonomy" id="325984"/>
    <lineage>
        <taxon>Eukaryota</taxon>
        <taxon>Viridiplantae</taxon>
        <taxon>Streptophyta</taxon>
        <taxon>Embryophyta</taxon>
        <taxon>Tracheophyta</taxon>
        <taxon>Spermatophyta</taxon>
        <taxon>Magnoliopsida</taxon>
        <taxon>Liliopsida</taxon>
        <taxon>Dioscoreales</taxon>
        <taxon>Dioscoreaceae</taxon>
        <taxon>Dioscorea</taxon>
    </lineage>
</organism>
<dbReference type="GO" id="GO:0008270">
    <property type="term" value="F:zinc ion binding"/>
    <property type="evidence" value="ECO:0007669"/>
    <property type="project" value="UniProtKB-KW"/>
</dbReference>
<feature type="compositionally biased region" description="Basic and acidic residues" evidence="2">
    <location>
        <begin position="50"/>
        <end position="62"/>
    </location>
</feature>
<feature type="compositionally biased region" description="Basic and acidic residues" evidence="2">
    <location>
        <begin position="7"/>
        <end position="22"/>
    </location>
</feature>
<sequence>MGRVWRRKTEPTRDQEVKRRPTEGVAASAREEVGEQRRSERFAAPSMAGDQRRREKETDRSRRSPSYVEILTGRESPRMEMEVHREDREEAERPWQKVQHKKRRRTPPPGENSGHMLDKPSQRRSRHSPPRKRTSSGGVVEVCGQCRQPGHLKNECRRVEVCRRCERPGHREKRCPMPPPELGTCQPRGEKQRVEKSCKPREPEVKADKEVPWAEGHTGERRGEPQTSEPEVEENHYVSLSKDSIMLAENPTARNVSKEHMAKSGEAPHIFSQKSLQEGSRSITPKEPHIKPVNGDNERNDVKHLNNASSSNEEVNDVNENLPHSIAIYSKPETTTKRDNEVEGDSDEIYLDPDFEKQIELEFQ</sequence>
<keyword evidence="1" id="KW-0862">Zinc</keyword>
<keyword evidence="5" id="KW-1185">Reference proteome</keyword>
<reference evidence="4" key="2">
    <citation type="journal article" date="2022" name="Hortic Res">
        <title>The genome of Dioscorea zingiberensis sheds light on the biosynthesis, origin and evolution of the medicinally important diosgenin saponins.</title>
        <authorList>
            <person name="Li Y."/>
            <person name="Tan C."/>
            <person name="Li Z."/>
            <person name="Guo J."/>
            <person name="Li S."/>
            <person name="Chen X."/>
            <person name="Wang C."/>
            <person name="Dai X."/>
            <person name="Yang H."/>
            <person name="Song W."/>
            <person name="Hou L."/>
            <person name="Xu J."/>
            <person name="Tong Z."/>
            <person name="Xu A."/>
            <person name="Yuan X."/>
            <person name="Wang W."/>
            <person name="Yang Q."/>
            <person name="Chen L."/>
            <person name="Sun Z."/>
            <person name="Wang K."/>
            <person name="Pan B."/>
            <person name="Chen J."/>
            <person name="Bao Y."/>
            <person name="Liu F."/>
            <person name="Qi X."/>
            <person name="Gang D.R."/>
            <person name="Wen J."/>
            <person name="Li J."/>
        </authorList>
    </citation>
    <scope>NUCLEOTIDE SEQUENCE</scope>
    <source>
        <strain evidence="4">Dzin_1.0</strain>
    </source>
</reference>
<keyword evidence="1" id="KW-0863">Zinc-finger</keyword>
<feature type="compositionally biased region" description="Basic and acidic residues" evidence="2">
    <location>
        <begin position="188"/>
        <end position="224"/>
    </location>
</feature>
<evidence type="ECO:0000313" key="5">
    <source>
        <dbReference type="Proteomes" id="UP001085076"/>
    </source>
</evidence>